<comment type="similarity">
    <text evidence="1">Belongs to the RRP7 family.</text>
</comment>
<dbReference type="SMART" id="SM00360">
    <property type="entry name" value="RRM"/>
    <property type="match status" value="1"/>
</dbReference>
<dbReference type="OrthoDB" id="5390at2759"/>
<dbReference type="RefSeq" id="XP_066919704.1">
    <property type="nucleotide sequence ID" value="XM_067063603.1"/>
</dbReference>
<dbReference type="GO" id="GO:0032545">
    <property type="term" value="C:CURI complex"/>
    <property type="evidence" value="ECO:0007669"/>
    <property type="project" value="TreeGrafter"/>
</dbReference>
<dbReference type="PANTHER" id="PTHR13191">
    <property type="entry name" value="RIBOSOMAL RNA PROCESSING PROTEIN 7-RELATED"/>
    <property type="match status" value="1"/>
</dbReference>
<feature type="compositionally biased region" description="Basic residues" evidence="3">
    <location>
        <begin position="199"/>
        <end position="210"/>
    </location>
</feature>
<evidence type="ECO:0000256" key="3">
    <source>
        <dbReference type="SAM" id="MobiDB-lite"/>
    </source>
</evidence>
<dbReference type="GeneID" id="136807033"/>
<dbReference type="CDD" id="cd12951">
    <property type="entry name" value="RRP7_Rrp7A"/>
    <property type="match status" value="1"/>
</dbReference>
<dbReference type="PROSITE" id="PS50102">
    <property type="entry name" value="RRM"/>
    <property type="match status" value="1"/>
</dbReference>
<dbReference type="GO" id="GO:0000028">
    <property type="term" value="P:ribosomal small subunit assembly"/>
    <property type="evidence" value="ECO:0007669"/>
    <property type="project" value="TreeGrafter"/>
</dbReference>
<sequence length="259" mass="30377">MADFHVLKISFWSTSSENEIDSVSPHCIFYKKHVGEGPTLFLMNIPPYCDKICLKSLFKDCGTIKSINIVSTPRLKSESEAPIPLLKMMETVEKDFQYAYVTFNEESSVDVALDMRKSKIIRNIKVDDSLVGLNRWIKDYGELYPEESSVQSIVNEYMVQYDLNKAKEEEARKEEGQPDDEGWVTVPVKKKPNQDAQNAKKKLNKKLEKKKRSEKELMSFYLFQQREEKREKVAALRLKFEDDKKRITQLRQQRKFKPF</sequence>
<evidence type="ECO:0000259" key="4">
    <source>
        <dbReference type="PROSITE" id="PS50102"/>
    </source>
</evidence>
<dbReference type="InterPro" id="IPR024326">
    <property type="entry name" value="RRP7_C"/>
</dbReference>
<dbReference type="InterPro" id="IPR040446">
    <property type="entry name" value="RRP7"/>
</dbReference>
<evidence type="ECO:0000256" key="2">
    <source>
        <dbReference type="PROSITE-ProRule" id="PRU00176"/>
    </source>
</evidence>
<dbReference type="AlphaFoldDB" id="A0A7M5X9Q2"/>
<dbReference type="GO" id="GO:0006364">
    <property type="term" value="P:rRNA processing"/>
    <property type="evidence" value="ECO:0007669"/>
    <property type="project" value="TreeGrafter"/>
</dbReference>
<dbReference type="InterPro" id="IPR035979">
    <property type="entry name" value="RBD_domain_sf"/>
</dbReference>
<keyword evidence="2" id="KW-0694">RNA-binding</keyword>
<evidence type="ECO:0000256" key="1">
    <source>
        <dbReference type="ARBA" id="ARBA00006110"/>
    </source>
</evidence>
<dbReference type="Proteomes" id="UP000594262">
    <property type="component" value="Unplaced"/>
</dbReference>
<evidence type="ECO:0000313" key="5">
    <source>
        <dbReference type="EnsemblMetazoa" id="CLYHEMP018958.1"/>
    </source>
</evidence>
<dbReference type="EnsemblMetazoa" id="CLYHEMT018958.1">
    <property type="protein sequence ID" value="CLYHEMP018958.1"/>
    <property type="gene ID" value="CLYHEMG018958"/>
</dbReference>
<dbReference type="GO" id="GO:0003723">
    <property type="term" value="F:RNA binding"/>
    <property type="evidence" value="ECO:0007669"/>
    <property type="project" value="UniProtKB-UniRule"/>
</dbReference>
<accession>A0A7M5X9Q2</accession>
<protein>
    <recommendedName>
        <fullName evidence="4">RRM domain-containing protein</fullName>
    </recommendedName>
</protein>
<dbReference type="Pfam" id="PF12923">
    <property type="entry name" value="RRP7"/>
    <property type="match status" value="1"/>
</dbReference>
<dbReference type="PANTHER" id="PTHR13191:SF0">
    <property type="entry name" value="RIBOSOMAL RNA-PROCESSING PROTEIN 7 HOMOLOG A-RELATED"/>
    <property type="match status" value="1"/>
</dbReference>
<dbReference type="Gene3D" id="3.30.70.330">
    <property type="match status" value="1"/>
</dbReference>
<dbReference type="Gene3D" id="6.10.250.1770">
    <property type="match status" value="1"/>
</dbReference>
<dbReference type="SUPFAM" id="SSF54928">
    <property type="entry name" value="RNA-binding domain, RBD"/>
    <property type="match status" value="1"/>
</dbReference>
<feature type="region of interest" description="Disordered" evidence="3">
    <location>
        <begin position="168"/>
        <end position="212"/>
    </location>
</feature>
<dbReference type="InterPro" id="IPR012677">
    <property type="entry name" value="Nucleotide-bd_a/b_plait_sf"/>
</dbReference>
<dbReference type="GO" id="GO:0034456">
    <property type="term" value="C:UTP-C complex"/>
    <property type="evidence" value="ECO:0007669"/>
    <property type="project" value="TreeGrafter"/>
</dbReference>
<keyword evidence="6" id="KW-1185">Reference proteome</keyword>
<organism evidence="5 6">
    <name type="scientific">Clytia hemisphaerica</name>
    <dbReference type="NCBI Taxonomy" id="252671"/>
    <lineage>
        <taxon>Eukaryota</taxon>
        <taxon>Metazoa</taxon>
        <taxon>Cnidaria</taxon>
        <taxon>Hydrozoa</taxon>
        <taxon>Hydroidolina</taxon>
        <taxon>Leptothecata</taxon>
        <taxon>Obeliida</taxon>
        <taxon>Clytiidae</taxon>
        <taxon>Clytia</taxon>
    </lineage>
</organism>
<evidence type="ECO:0000313" key="6">
    <source>
        <dbReference type="Proteomes" id="UP000594262"/>
    </source>
</evidence>
<dbReference type="InterPro" id="IPR000504">
    <property type="entry name" value="RRM_dom"/>
</dbReference>
<feature type="domain" description="RRM" evidence="4">
    <location>
        <begin position="38"/>
        <end position="131"/>
    </location>
</feature>
<proteinExistence type="inferred from homology"/>
<name>A0A7M5X9Q2_9CNID</name>
<reference evidence="5" key="1">
    <citation type="submission" date="2021-01" db="UniProtKB">
        <authorList>
            <consortium name="EnsemblMetazoa"/>
        </authorList>
    </citation>
    <scope>IDENTIFICATION</scope>
</reference>